<reference evidence="1" key="1">
    <citation type="submission" date="2016-06" db="UniProtKB">
        <authorList>
            <consortium name="WormBaseParasite"/>
        </authorList>
    </citation>
    <scope>IDENTIFICATION</scope>
</reference>
<evidence type="ECO:0000313" key="1">
    <source>
        <dbReference type="WBParaSite" id="GPUH_0000601901-mRNA-1"/>
    </source>
</evidence>
<sequence>LQFVFEVINFDNSTGGLVVIDDLRYSGTLCDEMAQSSTTTINPPQIKQLFSLQYQPQTIVVSRFTVFSSWDSSG</sequence>
<protein>
    <submittedName>
        <fullName evidence="1">CUB domain-containing protein</fullName>
    </submittedName>
</protein>
<accession>A0A183DBC0</accession>
<name>A0A183DBC0_9BILA</name>
<dbReference type="AlphaFoldDB" id="A0A183DBC0"/>
<organism evidence="1">
    <name type="scientific">Gongylonema pulchrum</name>
    <dbReference type="NCBI Taxonomy" id="637853"/>
    <lineage>
        <taxon>Eukaryota</taxon>
        <taxon>Metazoa</taxon>
        <taxon>Ecdysozoa</taxon>
        <taxon>Nematoda</taxon>
        <taxon>Chromadorea</taxon>
        <taxon>Rhabditida</taxon>
        <taxon>Spirurina</taxon>
        <taxon>Spiruromorpha</taxon>
        <taxon>Spiruroidea</taxon>
        <taxon>Gongylonematidae</taxon>
        <taxon>Gongylonema</taxon>
    </lineage>
</organism>
<proteinExistence type="predicted"/>
<dbReference type="WBParaSite" id="GPUH_0000601901-mRNA-1">
    <property type="protein sequence ID" value="GPUH_0000601901-mRNA-1"/>
    <property type="gene ID" value="GPUH_0000601901"/>
</dbReference>